<reference evidence="1 2" key="1">
    <citation type="submission" date="2014-10" db="EMBL/GenBank/DDBJ databases">
        <title>Pedobacter Kyungheensis.</title>
        <authorList>
            <person name="Anderson B.M."/>
            <person name="Newman J.D."/>
        </authorList>
    </citation>
    <scope>NUCLEOTIDE SEQUENCE [LARGE SCALE GENOMIC DNA]</scope>
    <source>
        <strain evidence="1 2">KACC 16221</strain>
    </source>
</reference>
<keyword evidence="2" id="KW-1185">Reference proteome</keyword>
<protein>
    <submittedName>
        <fullName evidence="1">Uncharacterized protein</fullName>
    </submittedName>
</protein>
<name>A0A0C1D1U8_9SPHI</name>
<accession>A0A0C1D1U8</accession>
<comment type="caution">
    <text evidence="1">The sequence shown here is derived from an EMBL/GenBank/DDBJ whole genome shotgun (WGS) entry which is preliminary data.</text>
</comment>
<evidence type="ECO:0000313" key="1">
    <source>
        <dbReference type="EMBL" id="KIA90866.1"/>
    </source>
</evidence>
<proteinExistence type="predicted"/>
<dbReference type="AlphaFoldDB" id="A0A0C1D1U8"/>
<organism evidence="1 2">
    <name type="scientific">Pedobacter kyungheensis</name>
    <dbReference type="NCBI Taxonomy" id="1069985"/>
    <lineage>
        <taxon>Bacteria</taxon>
        <taxon>Pseudomonadati</taxon>
        <taxon>Bacteroidota</taxon>
        <taxon>Sphingobacteriia</taxon>
        <taxon>Sphingobacteriales</taxon>
        <taxon>Sphingobacteriaceae</taxon>
        <taxon>Pedobacter</taxon>
    </lineage>
</organism>
<sequence>MLFNIVTSYAPQNLKSSRLYKFFIKNTDSAIVFHYKSNWGVPPEHLILCEKEAAINLIFKL</sequence>
<dbReference type="Proteomes" id="UP000031246">
    <property type="component" value="Unassembled WGS sequence"/>
</dbReference>
<dbReference type="EMBL" id="JSYN01000038">
    <property type="protein sequence ID" value="KIA90866.1"/>
    <property type="molecule type" value="Genomic_DNA"/>
</dbReference>
<gene>
    <name evidence="1" type="ORF">OC25_24095</name>
</gene>
<evidence type="ECO:0000313" key="2">
    <source>
        <dbReference type="Proteomes" id="UP000031246"/>
    </source>
</evidence>